<dbReference type="InterPro" id="IPR038989">
    <property type="entry name" value="UbiJ"/>
</dbReference>
<evidence type="ECO:0000313" key="3">
    <source>
        <dbReference type="Proteomes" id="UP000238589"/>
    </source>
</evidence>
<dbReference type="Pfam" id="PF02036">
    <property type="entry name" value="SCP2"/>
    <property type="match status" value="1"/>
</dbReference>
<protein>
    <recommendedName>
        <fullName evidence="1">SCP2 domain-containing protein</fullName>
    </recommendedName>
</protein>
<dbReference type="GO" id="GO:0006744">
    <property type="term" value="P:ubiquinone biosynthetic process"/>
    <property type="evidence" value="ECO:0007669"/>
    <property type="project" value="InterPro"/>
</dbReference>
<sequence>MLQQLASKLPVPPAWLRAELHNRLVLLLNHVLQQEPQAMDRLRRQQGKRLQLSWGSIELVLQPTPAGLLALSEPGAPSDLQLRVAEASPLALAQQLLAGAKPPVEIQGDVQLAAEVAWLVDNLRWDVEEDLARLLGDPVAHQLAAAGRTLVQGLRGFLLQLAERRSKAAP</sequence>
<dbReference type="AlphaFoldDB" id="A0A2S9K691"/>
<keyword evidence="3" id="KW-1185">Reference proteome</keyword>
<reference evidence="2 3" key="1">
    <citation type="submission" date="2018-03" db="EMBL/GenBank/DDBJ databases">
        <title>Comparative genomics illustrates the genes involved in a hyperalkaliphilic mechanisms of Serpentinomonas isolated from highly-alkaline calcium-rich serpentinized springs.</title>
        <authorList>
            <person name="Suzuki S."/>
            <person name="Ishii S."/>
            <person name="Walworth N."/>
            <person name="Bird L."/>
            <person name="Kuenen J.G."/>
            <person name="Nealson K.H."/>
        </authorList>
    </citation>
    <scope>NUCLEOTIDE SEQUENCE [LARGE SCALE GENOMIC DNA]</scope>
    <source>
        <strain evidence="2 3">P1</strain>
    </source>
</reference>
<feature type="domain" description="SCP2" evidence="1">
    <location>
        <begin position="28"/>
        <end position="119"/>
    </location>
</feature>
<dbReference type="EMBL" id="PVLQ01000022">
    <property type="protein sequence ID" value="PRD65976.1"/>
    <property type="molecule type" value="Genomic_DNA"/>
</dbReference>
<organism evidence="2 3">
    <name type="scientific">Malikia granosa</name>
    <dbReference type="NCBI Taxonomy" id="263067"/>
    <lineage>
        <taxon>Bacteria</taxon>
        <taxon>Pseudomonadati</taxon>
        <taxon>Pseudomonadota</taxon>
        <taxon>Betaproteobacteria</taxon>
        <taxon>Burkholderiales</taxon>
        <taxon>Comamonadaceae</taxon>
        <taxon>Malikia</taxon>
    </lineage>
</organism>
<accession>A0A2S9K691</accession>
<gene>
    <name evidence="2" type="ORF">C6P64_06595</name>
</gene>
<dbReference type="OrthoDB" id="8525483at2"/>
<dbReference type="InterPro" id="IPR003033">
    <property type="entry name" value="SCP2_sterol-bd_dom"/>
</dbReference>
<comment type="caution">
    <text evidence="2">The sequence shown here is derived from an EMBL/GenBank/DDBJ whole genome shotgun (WGS) entry which is preliminary data.</text>
</comment>
<name>A0A2S9K691_9BURK</name>
<evidence type="ECO:0000259" key="1">
    <source>
        <dbReference type="Pfam" id="PF02036"/>
    </source>
</evidence>
<dbReference type="PANTHER" id="PTHR38693">
    <property type="entry name" value="UBIQUINONE BIOSYNTHESIS PROTEIN UBIJ"/>
    <property type="match status" value="1"/>
</dbReference>
<proteinExistence type="predicted"/>
<dbReference type="Proteomes" id="UP000238589">
    <property type="component" value="Unassembled WGS sequence"/>
</dbReference>
<evidence type="ECO:0000313" key="2">
    <source>
        <dbReference type="EMBL" id="PRD65976.1"/>
    </source>
</evidence>
<dbReference type="PANTHER" id="PTHR38693:SF1">
    <property type="entry name" value="UBIQUINONE BIOSYNTHESIS ACCESSORY FACTOR UBIJ"/>
    <property type="match status" value="1"/>
</dbReference>